<accession>A0A6P4XZS7</accession>
<keyword evidence="2" id="KW-1133">Transmembrane helix</keyword>
<organism evidence="4 5">
    <name type="scientific">Branchiostoma belcheri</name>
    <name type="common">Amphioxus</name>
    <dbReference type="NCBI Taxonomy" id="7741"/>
    <lineage>
        <taxon>Eukaryota</taxon>
        <taxon>Metazoa</taxon>
        <taxon>Chordata</taxon>
        <taxon>Cephalochordata</taxon>
        <taxon>Leptocardii</taxon>
        <taxon>Amphioxiformes</taxon>
        <taxon>Branchiostomatidae</taxon>
        <taxon>Branchiostoma</taxon>
    </lineage>
</organism>
<keyword evidence="2" id="KW-0812">Transmembrane</keyword>
<dbReference type="KEGG" id="bbel:109468326"/>
<dbReference type="RefSeq" id="XP_019622135.1">
    <property type="nucleotide sequence ID" value="XM_019766576.1"/>
</dbReference>
<gene>
    <name evidence="5" type="primary">LOC109468326</name>
</gene>
<evidence type="ECO:0000256" key="3">
    <source>
        <dbReference type="SAM" id="SignalP"/>
    </source>
</evidence>
<dbReference type="AlphaFoldDB" id="A0A6P4XZS7"/>
<dbReference type="Proteomes" id="UP000515135">
    <property type="component" value="Unplaced"/>
</dbReference>
<feature type="chain" id="PRO_5028249560" evidence="3">
    <location>
        <begin position="21"/>
        <end position="474"/>
    </location>
</feature>
<feature type="region of interest" description="Disordered" evidence="1">
    <location>
        <begin position="171"/>
        <end position="261"/>
    </location>
</feature>
<keyword evidence="2" id="KW-0472">Membrane</keyword>
<reference evidence="5" key="1">
    <citation type="submission" date="2025-08" db="UniProtKB">
        <authorList>
            <consortium name="RefSeq"/>
        </authorList>
    </citation>
    <scope>IDENTIFICATION</scope>
    <source>
        <tissue evidence="5">Gonad</tissue>
    </source>
</reference>
<feature type="compositionally biased region" description="Polar residues" evidence="1">
    <location>
        <begin position="239"/>
        <end position="250"/>
    </location>
</feature>
<proteinExistence type="predicted"/>
<sequence>MQTGSTCAVLLLLTLQGYLALPANPECTSLDNIISQIRSPPGGTIHCHRNDSCTGIACTGTALAGTEFTTSASLQHCSSPVSMSVNVVVPSLGVNYHQTIQHNDMYEIPGLSGDFPVLGIQEHIQGYLQVKLEKKDEDTLSIGVKLLGGTEIFGMMVYPLEYDVIPEQDISVPSCTPGHPTPEPVRPATKPPQPPRTTVYPQPPVRPSVHPQPPVRPTVHPQPPVRPTVQPKPAVTTPAPDTTSQASPTSPALPPVDPNGQCRSIDQLAANVTSLMPTLATIRCTRNADCTGVKCSAKTQSDVKFTMDVTLHGCADPVSMDVNIKSGDIGLDHTQTLTHNGTYTIQGLEVPIAGYTLPGVYQVNMVRLNNGMDVKLVLGLSNGPVQYSFFQLGEQTVSMPPCPSGTASRKHSADSKHNTMVIVGAVVGSVLGVVMLCVLALLIRRWRKPSLSVYGDMQVLMSASNEDFEPSLTV</sequence>
<evidence type="ECO:0000256" key="2">
    <source>
        <dbReference type="SAM" id="Phobius"/>
    </source>
</evidence>
<keyword evidence="4" id="KW-1185">Reference proteome</keyword>
<evidence type="ECO:0000256" key="1">
    <source>
        <dbReference type="SAM" id="MobiDB-lite"/>
    </source>
</evidence>
<evidence type="ECO:0000313" key="4">
    <source>
        <dbReference type="Proteomes" id="UP000515135"/>
    </source>
</evidence>
<dbReference type="GeneID" id="109468326"/>
<name>A0A6P4XZS7_BRABE</name>
<feature type="transmembrane region" description="Helical" evidence="2">
    <location>
        <begin position="420"/>
        <end position="443"/>
    </location>
</feature>
<dbReference type="OrthoDB" id="10028962at2759"/>
<protein>
    <submittedName>
        <fullName evidence="5">Uncharacterized protein LOC109468326</fullName>
    </submittedName>
</protein>
<keyword evidence="3" id="KW-0732">Signal</keyword>
<evidence type="ECO:0000313" key="5">
    <source>
        <dbReference type="RefSeq" id="XP_019622135.1"/>
    </source>
</evidence>
<feature type="signal peptide" evidence="3">
    <location>
        <begin position="1"/>
        <end position="20"/>
    </location>
</feature>
<feature type="compositionally biased region" description="Pro residues" evidence="1">
    <location>
        <begin position="179"/>
        <end position="226"/>
    </location>
</feature>